<protein>
    <submittedName>
        <fullName evidence="4">Uncharacterized protein</fullName>
    </submittedName>
</protein>
<evidence type="ECO:0000313" key="5">
    <source>
        <dbReference type="Proteomes" id="UP001286313"/>
    </source>
</evidence>
<proteinExistence type="predicted"/>
<accession>A0AAE1EGS3</accession>
<dbReference type="Pfam" id="PF04836">
    <property type="entry name" value="IFRD_C"/>
    <property type="match status" value="1"/>
</dbReference>
<dbReference type="InterPro" id="IPR039777">
    <property type="entry name" value="IFRD"/>
</dbReference>
<feature type="domain" description="Interferon-related developmental regulator C-terminal" evidence="2">
    <location>
        <begin position="160"/>
        <end position="209"/>
    </location>
</feature>
<evidence type="ECO:0000259" key="2">
    <source>
        <dbReference type="Pfam" id="PF04836"/>
    </source>
</evidence>
<organism evidence="4 5">
    <name type="scientific">Petrolisthes cinctipes</name>
    <name type="common">Flat porcelain crab</name>
    <dbReference type="NCBI Taxonomy" id="88211"/>
    <lineage>
        <taxon>Eukaryota</taxon>
        <taxon>Metazoa</taxon>
        <taxon>Ecdysozoa</taxon>
        <taxon>Arthropoda</taxon>
        <taxon>Crustacea</taxon>
        <taxon>Multicrustacea</taxon>
        <taxon>Malacostraca</taxon>
        <taxon>Eumalacostraca</taxon>
        <taxon>Eucarida</taxon>
        <taxon>Decapoda</taxon>
        <taxon>Pleocyemata</taxon>
        <taxon>Anomura</taxon>
        <taxon>Galatheoidea</taxon>
        <taxon>Porcellanidae</taxon>
        <taxon>Petrolisthes</taxon>
    </lineage>
</organism>
<keyword evidence="5" id="KW-1185">Reference proteome</keyword>
<sequence length="217" mass="24531">MCDLLGQSDVDLRIQAREGVALIYESARTHNAHYYCTQQRMLISVLQELATDSHKFRAKKDRKQQRASFRDIIKTVEGIGNTVSAAEGVINELITLGPKHARQELLLDTWSLKIQYDSLCKVLNEGLNTHMTYNVGIQYDSLCKVLNEGLNTHMTYNVGVRDVFSLGPPPMQLTPSAAALTKRQHKKINRESPASKARQMTRNKNRDNRAAAKTYDD</sequence>
<gene>
    <name evidence="4" type="ORF">Pcinc_042687</name>
</gene>
<dbReference type="InterPro" id="IPR006921">
    <property type="entry name" value="Interferon-rel_develop_reg_C"/>
</dbReference>
<dbReference type="EMBL" id="JAWQEG010008285">
    <property type="protein sequence ID" value="KAK3850618.1"/>
    <property type="molecule type" value="Genomic_DNA"/>
</dbReference>
<dbReference type="InterPro" id="IPR007701">
    <property type="entry name" value="Interferon-rel_develop_reg_N"/>
</dbReference>
<dbReference type="Pfam" id="PF05004">
    <property type="entry name" value="IFRD"/>
    <property type="match status" value="1"/>
</dbReference>
<dbReference type="PANTHER" id="PTHR12354">
    <property type="entry name" value="INTERFERON-RELATED DEVELOPMENTAL REGULATOR"/>
    <property type="match status" value="1"/>
</dbReference>
<evidence type="ECO:0000259" key="3">
    <source>
        <dbReference type="Pfam" id="PF05004"/>
    </source>
</evidence>
<reference evidence="4" key="1">
    <citation type="submission" date="2023-10" db="EMBL/GenBank/DDBJ databases">
        <title>Genome assemblies of two species of porcelain crab, Petrolisthes cinctipes and Petrolisthes manimaculis (Anomura: Porcellanidae).</title>
        <authorList>
            <person name="Angst P."/>
        </authorList>
    </citation>
    <scope>NUCLEOTIDE SEQUENCE</scope>
    <source>
        <strain evidence="4">PB745_01</strain>
        <tissue evidence="4">Gill</tissue>
    </source>
</reference>
<dbReference type="PANTHER" id="PTHR12354:SF1">
    <property type="entry name" value="INTERFERON-RELATED DEVELOPMENTAL REGULATOR 1"/>
    <property type="match status" value="1"/>
</dbReference>
<name>A0AAE1EGS3_PETCI</name>
<feature type="domain" description="Interferon-related developmental regulator N-terminal" evidence="3">
    <location>
        <begin position="2"/>
        <end position="77"/>
    </location>
</feature>
<feature type="compositionally biased region" description="Basic and acidic residues" evidence="1">
    <location>
        <begin position="204"/>
        <end position="217"/>
    </location>
</feature>
<dbReference type="Proteomes" id="UP001286313">
    <property type="component" value="Unassembled WGS sequence"/>
</dbReference>
<feature type="region of interest" description="Disordered" evidence="1">
    <location>
        <begin position="179"/>
        <end position="217"/>
    </location>
</feature>
<comment type="caution">
    <text evidence="4">The sequence shown here is derived from an EMBL/GenBank/DDBJ whole genome shotgun (WGS) entry which is preliminary data.</text>
</comment>
<evidence type="ECO:0000256" key="1">
    <source>
        <dbReference type="SAM" id="MobiDB-lite"/>
    </source>
</evidence>
<evidence type="ECO:0000313" key="4">
    <source>
        <dbReference type="EMBL" id="KAK3850618.1"/>
    </source>
</evidence>
<dbReference type="AlphaFoldDB" id="A0AAE1EGS3"/>